<organism evidence="2 3">
    <name type="scientific">Asterophora parasitica</name>
    <dbReference type="NCBI Taxonomy" id="117018"/>
    <lineage>
        <taxon>Eukaryota</taxon>
        <taxon>Fungi</taxon>
        <taxon>Dikarya</taxon>
        <taxon>Basidiomycota</taxon>
        <taxon>Agaricomycotina</taxon>
        <taxon>Agaricomycetes</taxon>
        <taxon>Agaricomycetidae</taxon>
        <taxon>Agaricales</taxon>
        <taxon>Tricholomatineae</taxon>
        <taxon>Lyophyllaceae</taxon>
        <taxon>Asterophora</taxon>
    </lineage>
</organism>
<gene>
    <name evidence="2" type="ORF">DXG03_000264</name>
</gene>
<evidence type="ECO:0008006" key="4">
    <source>
        <dbReference type="Google" id="ProtNLM"/>
    </source>
</evidence>
<dbReference type="EMBL" id="JABCKV010000001">
    <property type="protein sequence ID" value="KAG5648915.1"/>
    <property type="molecule type" value="Genomic_DNA"/>
</dbReference>
<dbReference type="Proteomes" id="UP000775547">
    <property type="component" value="Unassembled WGS sequence"/>
</dbReference>
<proteinExistence type="predicted"/>
<keyword evidence="3" id="KW-1185">Reference proteome</keyword>
<dbReference type="PANTHER" id="PTHR47842">
    <property type="entry name" value="EXPRESSED PROTEIN"/>
    <property type="match status" value="1"/>
</dbReference>
<evidence type="ECO:0000313" key="2">
    <source>
        <dbReference type="EMBL" id="KAG5648915.1"/>
    </source>
</evidence>
<feature type="region of interest" description="Disordered" evidence="1">
    <location>
        <begin position="1"/>
        <end position="22"/>
    </location>
</feature>
<sequence length="287" mass="30723">MATYFDNPWSDPPAGQPSAEKTAIEQTPEQLLVVFVHGFKGTDQTFGEFPERLQHILTDSITDIAVQCKVFPAYETKGELNEAVIRFADWLTTLTVETEVASGGGAGKTNVVLCGHRQDMPPLAKDYRLHRVRHSCKIPLPPESSFRSTDTYAIQYFGIHPHVFKNGVTKAAEYASTAQSVGSAVFGAFAGFGASKATQATAPAPTAATSGGWGKWAGPAAYAVGGAILAGAAAGSAYYKREELGTGFTWATDHMKYVGNLWDVATLARRVEALINVEKEAGVTFRA</sequence>
<name>A0A9P7KHL6_9AGAR</name>
<dbReference type="PANTHER" id="PTHR47842:SF1">
    <property type="entry name" value="DUF676 DOMAIN-CONTAINING PROTEIN"/>
    <property type="match status" value="1"/>
</dbReference>
<protein>
    <recommendedName>
        <fullName evidence="4">DUF676 domain-containing protein</fullName>
    </recommendedName>
</protein>
<evidence type="ECO:0000313" key="3">
    <source>
        <dbReference type="Proteomes" id="UP000775547"/>
    </source>
</evidence>
<evidence type="ECO:0000256" key="1">
    <source>
        <dbReference type="SAM" id="MobiDB-lite"/>
    </source>
</evidence>
<comment type="caution">
    <text evidence="2">The sequence shown here is derived from an EMBL/GenBank/DDBJ whole genome shotgun (WGS) entry which is preliminary data.</text>
</comment>
<dbReference type="AlphaFoldDB" id="A0A9P7KHL6"/>
<dbReference type="OrthoDB" id="442243at2759"/>
<accession>A0A9P7KHL6</accession>
<reference evidence="2" key="1">
    <citation type="submission" date="2020-07" db="EMBL/GenBank/DDBJ databases">
        <authorList>
            <person name="Nieuwenhuis M."/>
            <person name="Van De Peppel L.J.J."/>
        </authorList>
    </citation>
    <scope>NUCLEOTIDE SEQUENCE</scope>
    <source>
        <strain evidence="2">AP01</strain>
        <tissue evidence="2">Mycelium</tissue>
    </source>
</reference>
<reference evidence="2" key="2">
    <citation type="submission" date="2021-10" db="EMBL/GenBank/DDBJ databases">
        <title>Phylogenomics reveals ancestral predisposition of the termite-cultivated fungus Termitomyces towards a domesticated lifestyle.</title>
        <authorList>
            <person name="Auxier B."/>
            <person name="Grum-Grzhimaylo A."/>
            <person name="Cardenas M.E."/>
            <person name="Lodge J.D."/>
            <person name="Laessoe T."/>
            <person name="Pedersen O."/>
            <person name="Smith M.E."/>
            <person name="Kuyper T.W."/>
            <person name="Franco-Molano E.A."/>
            <person name="Baroni T.J."/>
            <person name="Aanen D.K."/>
        </authorList>
    </citation>
    <scope>NUCLEOTIDE SEQUENCE</scope>
    <source>
        <strain evidence="2">AP01</strain>
        <tissue evidence="2">Mycelium</tissue>
    </source>
</reference>